<dbReference type="PROSITE" id="PS50005">
    <property type="entry name" value="TPR"/>
    <property type="match status" value="1"/>
</dbReference>
<keyword evidence="4" id="KW-1185">Reference proteome</keyword>
<dbReference type="PANTHER" id="PTHR10098:SF112">
    <property type="entry name" value="SLR0380 PROTEIN"/>
    <property type="match status" value="1"/>
</dbReference>
<dbReference type="InterPro" id="IPR019734">
    <property type="entry name" value="TPR_rpt"/>
</dbReference>
<dbReference type="Gene3D" id="1.25.40.10">
    <property type="entry name" value="Tetratricopeptide repeat domain"/>
    <property type="match status" value="3"/>
</dbReference>
<keyword evidence="1" id="KW-0802">TPR repeat</keyword>
<dbReference type="EMBL" id="FMSV02000556">
    <property type="protein sequence ID" value="SEH08813.1"/>
    <property type="molecule type" value="Genomic_DNA"/>
</dbReference>
<sequence length="810" mass="91194">MLILRKLLSDITYIVGLLALVCSILVQADELETLQQQGEYQKLVSLLQQAVKKTGAAEHHLSLAQTYHALGHYQRAIQQLEALKPEGLNAVEQTRYWLVYNKIAMSQARLQFDVLFDVNAKALAAASLLKNHKVRNHKAQHHQWLAKVWNQHGHIQSIALNYPEALLAYDKALELVPAIDLLHAKIQLNRLVVLLEQQPSVSPVELNTVWQQTWSSLEKQASSYTQVLALIRLAQQGERLPKPEHHRLLTVWKQAYQQALELNNNNAKAYAAGGFGGYLAARGDLDNALKLTRQALFYAQYQPENARIYRWYHQLGRLSAKQQNSSEAISAYQAAIKILEKHWRNESYQGYRDHYQRFEQNVQPVYAEFFQLLANQIQSQKQQDQALLQTLLQVIEAFNQVELENYFKSPCKLNADNRGSACSRLSAPLPAKQAVLYPLLLEKELLLLLKIGDRLTLRSIPVSAGQLSYQVTDFVSQLRRPPAYTRGLTKKNKNGGVESCQVLTSRSRYLSMQTSAADDQKAYLKSAQILYQWLISPIESALQTAQIDTLIVIPNKILYTLPFAALHDGEKYLIQNLSLAIAPGQCLILSPNPNLQQEQQAILLAGLSESVQAYPALPCVQHELSKIQNLYQNQSVDLLFNQSFVLPLMKTNLSQRTYRNLHIASHGEFNGDVEQSFILTYDQKINFNTLESLLRLQTNSAALDLLVLSACETAAGNDKAALGLAGIAIKAGVSSVLASLWRIDDQLTSVLVANFYQQWQQALQENSFAAGNLGKAHALSSAQRLLLEDESYIAYRHPYYWAAFLLIGNP</sequence>
<dbReference type="SMART" id="SM00028">
    <property type="entry name" value="TPR"/>
    <property type="match status" value="3"/>
</dbReference>
<dbReference type="InterPro" id="IPR024983">
    <property type="entry name" value="CHAT_dom"/>
</dbReference>
<proteinExistence type="predicted"/>
<feature type="domain" description="CHAT" evidence="2">
    <location>
        <begin position="525"/>
        <end position="809"/>
    </location>
</feature>
<name>A0A1H6FGM8_9GAMM</name>
<gene>
    <name evidence="3" type="ORF">MBHS_04706</name>
</gene>
<evidence type="ECO:0000256" key="1">
    <source>
        <dbReference type="PROSITE-ProRule" id="PRU00339"/>
    </source>
</evidence>
<evidence type="ECO:0000259" key="2">
    <source>
        <dbReference type="Pfam" id="PF12770"/>
    </source>
</evidence>
<evidence type="ECO:0000313" key="4">
    <source>
        <dbReference type="Proteomes" id="UP000236724"/>
    </source>
</evidence>
<feature type="repeat" description="TPR" evidence="1">
    <location>
        <begin position="146"/>
        <end position="179"/>
    </location>
</feature>
<evidence type="ECO:0000313" key="3">
    <source>
        <dbReference type="EMBL" id="SEH08813.1"/>
    </source>
</evidence>
<dbReference type="Pfam" id="PF12770">
    <property type="entry name" value="CHAT"/>
    <property type="match status" value="1"/>
</dbReference>
<dbReference type="PANTHER" id="PTHR10098">
    <property type="entry name" value="RAPSYN-RELATED"/>
    <property type="match status" value="1"/>
</dbReference>
<organism evidence="3 4">
    <name type="scientific">Candidatus Venteria ishoeyi</name>
    <dbReference type="NCBI Taxonomy" id="1899563"/>
    <lineage>
        <taxon>Bacteria</taxon>
        <taxon>Pseudomonadati</taxon>
        <taxon>Pseudomonadota</taxon>
        <taxon>Gammaproteobacteria</taxon>
        <taxon>Thiotrichales</taxon>
        <taxon>Thiotrichaceae</taxon>
        <taxon>Venteria</taxon>
    </lineage>
</organism>
<dbReference type="InterPro" id="IPR011990">
    <property type="entry name" value="TPR-like_helical_dom_sf"/>
</dbReference>
<accession>A0A1H6FGM8</accession>
<dbReference type="Proteomes" id="UP000236724">
    <property type="component" value="Unassembled WGS sequence"/>
</dbReference>
<protein>
    <submittedName>
        <fullName evidence="3">CHAT domain protein</fullName>
    </submittedName>
</protein>
<dbReference type="AlphaFoldDB" id="A0A1H6FGM8"/>
<dbReference type="SUPFAM" id="SSF48452">
    <property type="entry name" value="TPR-like"/>
    <property type="match status" value="2"/>
</dbReference>
<reference evidence="3 4" key="1">
    <citation type="submission" date="2016-10" db="EMBL/GenBank/DDBJ databases">
        <authorList>
            <person name="de Groot N.N."/>
        </authorList>
    </citation>
    <scope>NUCLEOTIDE SEQUENCE [LARGE SCALE GENOMIC DNA]</scope>
    <source>
        <strain evidence="3">MBHS1</strain>
    </source>
</reference>
<dbReference type="Pfam" id="PF13181">
    <property type="entry name" value="TPR_8"/>
    <property type="match status" value="1"/>
</dbReference>